<sequence>MRLLTPTEIWEGFNPVKDGTETSIISSRENDNIVTTEVFFTSEKTASGRVRVYAKISYDARWRDARPALLLLPSHDESRKFDDITSSLVKAGYVVCLCDYLGRPRENDAPHTTYPEEYAYAQAPECFSHLYHITTTGRETPWFQWAKVARRAITMISEMKYVDAARIGLMGVDIGAQIAWQTAGMDGRVRALVPINGGGYLWRRNTPRFPGGDNELPSDDEERAYSAGVGAETYAKFVSCPTYFIVSSNSAHTDVDRAGDILALVPAKAKVLLIVRGSASQISVSAFDSLIIWLRRNFAHDSAPVGMPEVFFRTDENNLYLHLKCKGDAEEIKAFRSAGEPVSFARNWSPLSEPQTVGSGEYVYRVPVGDPAELVVAFATVKNKDGVYSSSRVAGIIPSAAGVKAGAGRGAAARSRVIYSGDMGTGLFWVTTDDFFLDESVLSAQKGPFGITGVGTKKGTLVLCRTSHEPFSCDKNAVLQMDIFSEKAKTVTFTFVSYPDITRYSCRVNLAGGDFWQKIKLSASDCKSEEGRTLSRFEFCKQLLISDAEDVLFNNLVWI</sequence>
<name>A0A9D1HRR8_9FIRM</name>
<dbReference type="EMBL" id="DVMN01000077">
    <property type="protein sequence ID" value="HIU21451.1"/>
    <property type="molecule type" value="Genomic_DNA"/>
</dbReference>
<reference evidence="2" key="1">
    <citation type="submission" date="2020-10" db="EMBL/GenBank/DDBJ databases">
        <authorList>
            <person name="Gilroy R."/>
        </authorList>
    </citation>
    <scope>NUCLEOTIDE SEQUENCE</scope>
    <source>
        <strain evidence="2">1063</strain>
    </source>
</reference>
<dbReference type="AlphaFoldDB" id="A0A9D1HRR8"/>
<feature type="domain" description="Dienelactone hydrolase" evidence="1">
    <location>
        <begin position="80"/>
        <end position="197"/>
    </location>
</feature>
<accession>A0A9D1HRR8</accession>
<protein>
    <submittedName>
        <fullName evidence="2">Dienelactone hydrolase family protein</fullName>
    </submittedName>
</protein>
<dbReference type="Proteomes" id="UP000824088">
    <property type="component" value="Unassembled WGS sequence"/>
</dbReference>
<dbReference type="GO" id="GO:0016787">
    <property type="term" value="F:hydrolase activity"/>
    <property type="evidence" value="ECO:0007669"/>
    <property type="project" value="UniProtKB-KW"/>
</dbReference>
<comment type="caution">
    <text evidence="2">The sequence shown here is derived from an EMBL/GenBank/DDBJ whole genome shotgun (WGS) entry which is preliminary data.</text>
</comment>
<evidence type="ECO:0000259" key="1">
    <source>
        <dbReference type="Pfam" id="PF01738"/>
    </source>
</evidence>
<dbReference type="SUPFAM" id="SSF53474">
    <property type="entry name" value="alpha/beta-Hydrolases"/>
    <property type="match status" value="1"/>
</dbReference>
<keyword evidence="2" id="KW-0378">Hydrolase</keyword>
<dbReference type="Pfam" id="PF01738">
    <property type="entry name" value="DLH"/>
    <property type="match status" value="1"/>
</dbReference>
<proteinExistence type="predicted"/>
<dbReference type="InterPro" id="IPR029058">
    <property type="entry name" value="AB_hydrolase_fold"/>
</dbReference>
<evidence type="ECO:0000313" key="2">
    <source>
        <dbReference type="EMBL" id="HIU21451.1"/>
    </source>
</evidence>
<dbReference type="Gene3D" id="3.40.50.1820">
    <property type="entry name" value="alpha/beta hydrolase"/>
    <property type="match status" value="1"/>
</dbReference>
<dbReference type="InterPro" id="IPR002925">
    <property type="entry name" value="Dienelactn_hydro"/>
</dbReference>
<evidence type="ECO:0000313" key="3">
    <source>
        <dbReference type="Proteomes" id="UP000824088"/>
    </source>
</evidence>
<organism evidence="2 3">
    <name type="scientific">Candidatus Limadaptatus stercorigallinarum</name>
    <dbReference type="NCBI Taxonomy" id="2840845"/>
    <lineage>
        <taxon>Bacteria</taxon>
        <taxon>Bacillati</taxon>
        <taxon>Bacillota</taxon>
        <taxon>Clostridia</taxon>
        <taxon>Eubacteriales</taxon>
        <taxon>Candidatus Limadaptatus</taxon>
    </lineage>
</organism>
<reference evidence="2" key="2">
    <citation type="journal article" date="2021" name="PeerJ">
        <title>Extensive microbial diversity within the chicken gut microbiome revealed by metagenomics and culture.</title>
        <authorList>
            <person name="Gilroy R."/>
            <person name="Ravi A."/>
            <person name="Getino M."/>
            <person name="Pursley I."/>
            <person name="Horton D.L."/>
            <person name="Alikhan N.F."/>
            <person name="Baker D."/>
            <person name="Gharbi K."/>
            <person name="Hall N."/>
            <person name="Watson M."/>
            <person name="Adriaenssens E.M."/>
            <person name="Foster-Nyarko E."/>
            <person name="Jarju S."/>
            <person name="Secka A."/>
            <person name="Antonio M."/>
            <person name="Oren A."/>
            <person name="Chaudhuri R.R."/>
            <person name="La Ragione R."/>
            <person name="Hildebrand F."/>
            <person name="Pallen M.J."/>
        </authorList>
    </citation>
    <scope>NUCLEOTIDE SEQUENCE</scope>
    <source>
        <strain evidence="2">1063</strain>
    </source>
</reference>
<gene>
    <name evidence="2" type="ORF">IAD51_04380</name>
</gene>